<dbReference type="GO" id="GO:0005773">
    <property type="term" value="C:vacuole"/>
    <property type="evidence" value="ECO:0007669"/>
    <property type="project" value="UniProtKB-SubCell"/>
</dbReference>
<dbReference type="PANTHER" id="PTHR10426">
    <property type="entry name" value="STRICTOSIDINE SYNTHASE-RELATED"/>
    <property type="match status" value="1"/>
</dbReference>
<name>A0AA39E0S8_VITRO</name>
<evidence type="ECO:0000256" key="4">
    <source>
        <dbReference type="ARBA" id="ARBA00022554"/>
    </source>
</evidence>
<keyword evidence="6" id="KW-0325">Glycoprotein</keyword>
<feature type="domain" description="Strictosidine synthase conserved region" evidence="7">
    <location>
        <begin position="167"/>
        <end position="253"/>
    </location>
</feature>
<evidence type="ECO:0000256" key="3">
    <source>
        <dbReference type="ARBA" id="ARBA00022553"/>
    </source>
</evidence>
<dbReference type="AlphaFoldDB" id="A0AA39E0S8"/>
<evidence type="ECO:0000256" key="2">
    <source>
        <dbReference type="ARBA" id="ARBA00009191"/>
    </source>
</evidence>
<dbReference type="SUPFAM" id="SSF63829">
    <property type="entry name" value="Calcium-dependent phosphotriesterase"/>
    <property type="match status" value="1"/>
</dbReference>
<evidence type="ECO:0000259" key="7">
    <source>
        <dbReference type="Pfam" id="PF03088"/>
    </source>
</evidence>
<evidence type="ECO:0000256" key="5">
    <source>
        <dbReference type="ARBA" id="ARBA00022729"/>
    </source>
</evidence>
<dbReference type="Pfam" id="PF20067">
    <property type="entry name" value="SSL_N"/>
    <property type="match status" value="1"/>
</dbReference>
<dbReference type="EMBL" id="JARBHA010000004">
    <property type="protein sequence ID" value="KAJ9703883.1"/>
    <property type="molecule type" value="Genomic_DNA"/>
</dbReference>
<keyword evidence="3" id="KW-0597">Phosphoprotein</keyword>
<dbReference type="Gene3D" id="2.120.10.30">
    <property type="entry name" value="TolB, C-terminal domain"/>
    <property type="match status" value="1"/>
</dbReference>
<evidence type="ECO:0000256" key="6">
    <source>
        <dbReference type="ARBA" id="ARBA00023180"/>
    </source>
</evidence>
<dbReference type="GO" id="GO:0012505">
    <property type="term" value="C:endomembrane system"/>
    <property type="evidence" value="ECO:0007669"/>
    <property type="project" value="TreeGrafter"/>
</dbReference>
<comment type="caution">
    <text evidence="8">The sequence shown here is derived from an EMBL/GenBank/DDBJ whole genome shotgun (WGS) entry which is preliminary data.</text>
</comment>
<dbReference type="InterPro" id="IPR011042">
    <property type="entry name" value="6-blade_b-propeller_TolB-like"/>
</dbReference>
<organism evidence="8 9">
    <name type="scientific">Vitis rotundifolia</name>
    <name type="common">Muscadine grape</name>
    <dbReference type="NCBI Taxonomy" id="103349"/>
    <lineage>
        <taxon>Eukaryota</taxon>
        <taxon>Viridiplantae</taxon>
        <taxon>Streptophyta</taxon>
        <taxon>Embryophyta</taxon>
        <taxon>Tracheophyta</taxon>
        <taxon>Spermatophyta</taxon>
        <taxon>Magnoliopsida</taxon>
        <taxon>eudicotyledons</taxon>
        <taxon>Gunneridae</taxon>
        <taxon>Pentapetalae</taxon>
        <taxon>rosids</taxon>
        <taxon>Vitales</taxon>
        <taxon>Vitaceae</taxon>
        <taxon>Viteae</taxon>
        <taxon>Vitis</taxon>
    </lineage>
</organism>
<keyword evidence="9" id="KW-1185">Reference proteome</keyword>
<dbReference type="GO" id="GO:0009753">
    <property type="term" value="P:response to jasmonic acid"/>
    <property type="evidence" value="ECO:0007669"/>
    <property type="project" value="UniProtKB-ARBA"/>
</dbReference>
<evidence type="ECO:0000313" key="8">
    <source>
        <dbReference type="EMBL" id="KAJ9703883.1"/>
    </source>
</evidence>
<keyword evidence="5" id="KW-0732">Signal</keyword>
<comment type="subcellular location">
    <subcellularLocation>
        <location evidence="1">Vacuole</location>
    </subcellularLocation>
</comment>
<accession>A0AA39E0S8</accession>
<dbReference type="FunFam" id="2.120.10.30:FF:000073">
    <property type="entry name" value="Protein STRICTOSIDINE SYNTHASE-LIKE 6"/>
    <property type="match status" value="1"/>
</dbReference>
<dbReference type="PANTHER" id="PTHR10426:SF88">
    <property type="entry name" value="ADIPOCYTE PLASMA MEMBRANE-ASSOCIATED PROTEIN HEMOMUCIN-RELATED"/>
    <property type="match status" value="1"/>
</dbReference>
<keyword evidence="4" id="KW-0926">Vacuole</keyword>
<proteinExistence type="inferred from homology"/>
<dbReference type="Pfam" id="PF03088">
    <property type="entry name" value="Str_synth"/>
    <property type="match status" value="1"/>
</dbReference>
<gene>
    <name evidence="8" type="ORF">PVL29_005246</name>
</gene>
<dbReference type="Proteomes" id="UP001168098">
    <property type="component" value="Unassembled WGS sequence"/>
</dbReference>
<reference evidence="8 9" key="1">
    <citation type="journal article" date="2023" name="BMC Biotechnol.">
        <title>Vitis rotundifolia cv Carlos genome sequencing.</title>
        <authorList>
            <person name="Huff M."/>
            <person name="Hulse-Kemp A."/>
            <person name="Scheffler B."/>
            <person name="Youngblood R."/>
            <person name="Simpson S."/>
            <person name="Babiker E."/>
            <person name="Staton M."/>
        </authorList>
    </citation>
    <scope>NUCLEOTIDE SEQUENCE [LARGE SCALE GENOMIC DNA]</scope>
    <source>
        <tissue evidence="8">Leaf</tissue>
    </source>
</reference>
<dbReference type="InterPro" id="IPR018119">
    <property type="entry name" value="Strictosidine_synth_cons-reg"/>
</dbReference>
<protein>
    <recommendedName>
        <fullName evidence="7">Strictosidine synthase conserved region domain-containing protein</fullName>
    </recommendedName>
</protein>
<sequence>MADSTRSQSSMDRRSSSWPLGLLTLILAPVAAAMLLYQLDPYDPAPVPIHEFSQQPMVVPKLNPRMLQGSEMIGVGKLLSPEDIAYDPDSHLIYTGCVDGWVKRITLNDSMVQNWAFTGGRPVGVALGRHGQLVVADAEKGLLEVTADGIVKMLTDEAEGLKFKLTDGVDVAVDSMIYFTDASYKYGLKEHIQDILEGRPHGRLMSFDPSTKETKVLVRDLFFANGVVVSPDQSSVIVCESVMRRCLKYHIQGKRKGSIDKFVDNLLGTPDNILYDGEGHYWIALPMGNSLVWDLALKYPWIRKVVAIMERYKVRPHIEKNGGVLAVDLEGKPIAYYYDPSLSEVSSGVKIGNYLYCGSVAKPYMIRLDLHQHVARATM</sequence>
<evidence type="ECO:0000313" key="9">
    <source>
        <dbReference type="Proteomes" id="UP001168098"/>
    </source>
</evidence>
<evidence type="ECO:0000256" key="1">
    <source>
        <dbReference type="ARBA" id="ARBA00004116"/>
    </source>
</evidence>
<dbReference type="GO" id="GO:0016787">
    <property type="term" value="F:hydrolase activity"/>
    <property type="evidence" value="ECO:0007669"/>
    <property type="project" value="TreeGrafter"/>
</dbReference>
<comment type="similarity">
    <text evidence="2">Belongs to the strictosidine synthase family.</text>
</comment>